<name>M1DXI0_SOLTU</name>
<feature type="compositionally biased region" description="Basic and acidic residues" evidence="1">
    <location>
        <begin position="82"/>
        <end position="95"/>
    </location>
</feature>
<evidence type="ECO:0000313" key="2">
    <source>
        <dbReference type="EnsemblPlants" id="PGSC0003DMT400096003"/>
    </source>
</evidence>
<dbReference type="EnsemblPlants" id="PGSC0003DMT400096003">
    <property type="protein sequence ID" value="PGSC0003DMT400096003"/>
    <property type="gene ID" value="PGSC0003DMG400045574"/>
</dbReference>
<dbReference type="HOGENOM" id="CLU_029307_5_1_1"/>
<proteinExistence type="predicted"/>
<evidence type="ECO:0000313" key="3">
    <source>
        <dbReference type="Proteomes" id="UP000011115"/>
    </source>
</evidence>
<feature type="compositionally biased region" description="Basic and acidic residues" evidence="1">
    <location>
        <begin position="62"/>
        <end position="76"/>
    </location>
</feature>
<dbReference type="PANTHER" id="PTHR33180:SF31">
    <property type="entry name" value="POLYPROTEIN PROTEIN"/>
    <property type="match status" value="1"/>
</dbReference>
<feature type="region of interest" description="Disordered" evidence="1">
    <location>
        <begin position="1"/>
        <end position="129"/>
    </location>
</feature>
<sequence length="158" mass="16928">MSPRKTAKGIKINEDAAASRAKATKLHTTGGKGKGKGKAPTSLEASSDSDGIYVAHLTTSKSEGENQEHEAATSEHENDELVAAHRAEMRSKRMNDPSMIRSSQATTTPHRAPAQAVVLAPPVQGPLPKSMTRLKIEGLRTIIKENRLSTDGVIDMYS</sequence>
<reference evidence="2" key="2">
    <citation type="submission" date="2015-06" db="UniProtKB">
        <authorList>
            <consortium name="EnsemblPlants"/>
        </authorList>
    </citation>
    <scope>IDENTIFICATION</scope>
    <source>
        <strain evidence="2">DM1-3 516 R44</strain>
    </source>
</reference>
<evidence type="ECO:0000256" key="1">
    <source>
        <dbReference type="SAM" id="MobiDB-lite"/>
    </source>
</evidence>
<keyword evidence="3" id="KW-1185">Reference proteome</keyword>
<feature type="compositionally biased region" description="Low complexity" evidence="1">
    <location>
        <begin position="112"/>
        <end position="128"/>
    </location>
</feature>
<dbReference type="InParanoid" id="M1DXI0"/>
<reference evidence="3" key="1">
    <citation type="journal article" date="2011" name="Nature">
        <title>Genome sequence and analysis of the tuber crop potato.</title>
        <authorList>
            <consortium name="The Potato Genome Sequencing Consortium"/>
        </authorList>
    </citation>
    <scope>NUCLEOTIDE SEQUENCE [LARGE SCALE GENOMIC DNA]</scope>
    <source>
        <strain evidence="3">cv. DM1-3 516 R44</strain>
    </source>
</reference>
<accession>M1DXI0</accession>
<dbReference type="AlphaFoldDB" id="M1DXI0"/>
<dbReference type="PaxDb" id="4113-PGSC0003DMT400096003"/>
<dbReference type="PANTHER" id="PTHR33180">
    <property type="entry name" value="PHOTOSYSTEM II CP43 REACTION CENTER PROTEIN"/>
    <property type="match status" value="1"/>
</dbReference>
<protein>
    <submittedName>
        <fullName evidence="2">Uncharacterized protein</fullName>
    </submittedName>
</protein>
<feature type="compositionally biased region" description="Polar residues" evidence="1">
    <location>
        <begin position="100"/>
        <end position="109"/>
    </location>
</feature>
<dbReference type="Gramene" id="PGSC0003DMT400096003">
    <property type="protein sequence ID" value="PGSC0003DMT400096003"/>
    <property type="gene ID" value="PGSC0003DMG400045574"/>
</dbReference>
<dbReference type="Proteomes" id="UP000011115">
    <property type="component" value="Unassembled WGS sequence"/>
</dbReference>
<organism evidence="2 3">
    <name type="scientific">Solanum tuberosum</name>
    <name type="common">Potato</name>
    <dbReference type="NCBI Taxonomy" id="4113"/>
    <lineage>
        <taxon>Eukaryota</taxon>
        <taxon>Viridiplantae</taxon>
        <taxon>Streptophyta</taxon>
        <taxon>Embryophyta</taxon>
        <taxon>Tracheophyta</taxon>
        <taxon>Spermatophyta</taxon>
        <taxon>Magnoliopsida</taxon>
        <taxon>eudicotyledons</taxon>
        <taxon>Gunneridae</taxon>
        <taxon>Pentapetalae</taxon>
        <taxon>asterids</taxon>
        <taxon>lamiids</taxon>
        <taxon>Solanales</taxon>
        <taxon>Solanaceae</taxon>
        <taxon>Solanoideae</taxon>
        <taxon>Solaneae</taxon>
        <taxon>Solanum</taxon>
    </lineage>
</organism>